<feature type="domain" description="Quinate/shikimate 5-dehydrogenase/glutamyl-tRNA reductase" evidence="2">
    <location>
        <begin position="143"/>
        <end position="257"/>
    </location>
</feature>
<proteinExistence type="predicted"/>
<sequence>MDSFAFIIHAMDVADIKRHIFPLRPFPPSWVEYLASRIPPFILSHVRGVRSAYNGKEIEGWFIGLPMTPRALLEYPFPFVADRIRRCGLLAEKKGAKIIGLGAFTSVAGDGGITVKKGLRIAVTTGNSYTVATALSALELACLRLDIDLERETVAVVGATGSIGRACALILAERGRRVRVVGRDPERVEKVRREVAEISPYEVLGFVDVEEGIRGCRAILTVTSAIGNLIEPSWIAKRAVICDVSRPRNIAEEVARARRDVLVIEGGVVDVPGEPDFGMDFGYPPGKAYACMAETMVLTLEGRFEDYTLGKEVEVAKVKEIEALAEKHGFRVSGLRSFGREVTEEEIEAIKRA</sequence>
<dbReference type="AlphaFoldDB" id="A0A7V4TH04"/>
<keyword evidence="1" id="KW-0521">NADP</keyword>
<evidence type="ECO:0000256" key="1">
    <source>
        <dbReference type="ARBA" id="ARBA00022857"/>
    </source>
</evidence>
<evidence type="ECO:0000313" key="3">
    <source>
        <dbReference type="EMBL" id="HGY39114.1"/>
    </source>
</evidence>
<evidence type="ECO:0000259" key="2">
    <source>
        <dbReference type="Pfam" id="PF01488"/>
    </source>
</evidence>
<dbReference type="Pfam" id="PF01488">
    <property type="entry name" value="Shikimate_DH"/>
    <property type="match status" value="1"/>
</dbReference>
<comment type="caution">
    <text evidence="3">The sequence shown here is derived from an EMBL/GenBank/DDBJ whole genome shotgun (WGS) entry which is preliminary data.</text>
</comment>
<dbReference type="SUPFAM" id="SSF51735">
    <property type="entry name" value="NAD(P)-binding Rossmann-fold domains"/>
    <property type="match status" value="1"/>
</dbReference>
<dbReference type="InterPro" id="IPR036291">
    <property type="entry name" value="NAD(P)-bd_dom_sf"/>
</dbReference>
<protein>
    <submittedName>
        <fullName evidence="3">Shikimate dehydrogenase</fullName>
    </submittedName>
</protein>
<gene>
    <name evidence="3" type="ORF">ENW11_04835</name>
</gene>
<organism evidence="3">
    <name type="scientific">Candidatus Caldatribacterium saccharofermentans</name>
    <dbReference type="NCBI Taxonomy" id="1454753"/>
    <lineage>
        <taxon>Bacteria</taxon>
        <taxon>Pseudomonadati</taxon>
        <taxon>Atribacterota</taxon>
        <taxon>Atribacteria</taxon>
        <taxon>Atribacterales</taxon>
        <taxon>Candidatus Caldatribacteriaceae</taxon>
        <taxon>Candidatus Caldatribacterium</taxon>
    </lineage>
</organism>
<dbReference type="Gene3D" id="3.40.50.720">
    <property type="entry name" value="NAD(P)-binding Rossmann-like Domain"/>
    <property type="match status" value="1"/>
</dbReference>
<name>A0A7V4TH04_9BACT</name>
<accession>A0A7V4TH04</accession>
<dbReference type="InterPro" id="IPR006151">
    <property type="entry name" value="Shikm_DH/Glu-tRNA_Rdtase"/>
</dbReference>
<dbReference type="RefSeq" id="WP_427366001.1">
    <property type="nucleotide sequence ID" value="NZ_CP187957.1"/>
</dbReference>
<dbReference type="EMBL" id="DTIY01000031">
    <property type="protein sequence ID" value="HGY39114.1"/>
    <property type="molecule type" value="Genomic_DNA"/>
</dbReference>
<reference evidence="3" key="1">
    <citation type="journal article" date="2020" name="mSystems">
        <title>Genome- and Community-Level Interaction Insights into Carbon Utilization and Element Cycling Functions of Hydrothermarchaeota in Hydrothermal Sediment.</title>
        <authorList>
            <person name="Zhou Z."/>
            <person name="Liu Y."/>
            <person name="Xu W."/>
            <person name="Pan J."/>
            <person name="Luo Z.H."/>
            <person name="Li M."/>
        </authorList>
    </citation>
    <scope>NUCLEOTIDE SEQUENCE [LARGE SCALE GENOMIC DNA]</scope>
    <source>
        <strain evidence="3">SpSt-82</strain>
    </source>
</reference>